<evidence type="ECO:0000313" key="3">
    <source>
        <dbReference type="Proteomes" id="UP000257014"/>
    </source>
</evidence>
<comment type="caution">
    <text evidence="2">The sequence shown here is derived from an EMBL/GenBank/DDBJ whole genome shotgun (WGS) entry which is preliminary data.</text>
</comment>
<protein>
    <submittedName>
        <fullName evidence="2">Uncharacterized protein</fullName>
    </submittedName>
</protein>
<name>A0A3E0K8B3_9BACI</name>
<sequence length="111" mass="12378">MGKILLPVSETQPSGNGTAFASHSFYRNYWTLSFWDQKDEKSENGCRLLGFAENRVFSRIHECGRNPLAMAISGKPPVLPQHYPAQPRPGLFSDAGGRQDLNPKPFEKTGK</sequence>
<reference evidence="2 3" key="1">
    <citation type="submission" date="2018-03" db="EMBL/GenBank/DDBJ databases">
        <authorList>
            <person name="Keele B.F."/>
        </authorList>
    </citation>
    <scope>NUCLEOTIDE SEQUENCE [LARGE SCALE GENOMIC DNA]</scope>
    <source>
        <strain evidence="2">ZCTH4_d</strain>
    </source>
</reference>
<dbReference type="Proteomes" id="UP000257014">
    <property type="component" value="Unassembled WGS sequence"/>
</dbReference>
<dbReference type="AlphaFoldDB" id="A0A3E0K8B3"/>
<organism evidence="2 3">
    <name type="scientific">Caldibacillus debilis</name>
    <dbReference type="NCBI Taxonomy" id="301148"/>
    <lineage>
        <taxon>Bacteria</taxon>
        <taxon>Bacillati</taxon>
        <taxon>Bacillota</taxon>
        <taxon>Bacilli</taxon>
        <taxon>Bacillales</taxon>
        <taxon>Bacillaceae</taxon>
        <taxon>Caldibacillus</taxon>
    </lineage>
</organism>
<dbReference type="EMBL" id="QEWE01000007">
    <property type="protein sequence ID" value="REJ31143.1"/>
    <property type="molecule type" value="Genomic_DNA"/>
</dbReference>
<accession>A0A3E0K8B3</accession>
<evidence type="ECO:0000313" key="2">
    <source>
        <dbReference type="EMBL" id="REJ31143.1"/>
    </source>
</evidence>
<gene>
    <name evidence="2" type="ORF">C6P37_02055</name>
</gene>
<feature type="region of interest" description="Disordered" evidence="1">
    <location>
        <begin position="79"/>
        <end position="111"/>
    </location>
</feature>
<proteinExistence type="predicted"/>
<evidence type="ECO:0000256" key="1">
    <source>
        <dbReference type="SAM" id="MobiDB-lite"/>
    </source>
</evidence>